<evidence type="ECO:0000313" key="2">
    <source>
        <dbReference type="EMBL" id="MBM7813615.1"/>
    </source>
</evidence>
<dbReference type="Proteomes" id="UP001195724">
    <property type="component" value="Unassembled WGS sequence"/>
</dbReference>
<reference evidence="2 5" key="1">
    <citation type="submission" date="2021-01" db="EMBL/GenBank/DDBJ databases">
        <title>Sequencing the genomes of 1000 actinobacteria strains.</title>
        <authorList>
            <person name="Klenk H.-P."/>
        </authorList>
    </citation>
    <scope>NUCLEOTIDE SEQUENCE [LARGE SCALE GENOMIC DNA]</scope>
    <source>
        <strain evidence="2 5">DSM 44581</strain>
    </source>
</reference>
<dbReference type="AlphaFoldDB" id="A0A8T8HUC6"/>
<feature type="transmembrane region" description="Helical" evidence="1">
    <location>
        <begin position="90"/>
        <end position="109"/>
    </location>
</feature>
<feature type="transmembrane region" description="Helical" evidence="1">
    <location>
        <begin position="66"/>
        <end position="84"/>
    </location>
</feature>
<dbReference type="Proteomes" id="UP000671828">
    <property type="component" value="Chromosome"/>
</dbReference>
<name>A0A8T8HUC6_9PSEU</name>
<dbReference type="RefSeq" id="WP_204844227.1">
    <property type="nucleotide sequence ID" value="NZ_JAFBCL010000001.1"/>
</dbReference>
<keyword evidence="5" id="KW-1185">Reference proteome</keyword>
<keyword evidence="1" id="KW-0812">Transmembrane</keyword>
<proteinExistence type="predicted"/>
<evidence type="ECO:0000313" key="4">
    <source>
        <dbReference type="Proteomes" id="UP000671828"/>
    </source>
</evidence>
<keyword evidence="1" id="KW-0472">Membrane</keyword>
<accession>A0A8T8HUC6</accession>
<feature type="transmembrane region" description="Helical" evidence="1">
    <location>
        <begin position="12"/>
        <end position="32"/>
    </location>
</feature>
<organism evidence="3 4">
    <name type="scientific">Saccharothrix algeriensis</name>
    <dbReference type="NCBI Taxonomy" id="173560"/>
    <lineage>
        <taxon>Bacteria</taxon>
        <taxon>Bacillati</taxon>
        <taxon>Actinomycetota</taxon>
        <taxon>Actinomycetes</taxon>
        <taxon>Pseudonocardiales</taxon>
        <taxon>Pseudonocardiaceae</taxon>
        <taxon>Saccharothrix</taxon>
    </lineage>
</organism>
<feature type="transmembrane region" description="Helical" evidence="1">
    <location>
        <begin position="38"/>
        <end position="59"/>
    </location>
</feature>
<gene>
    <name evidence="3" type="ORF">J7S33_23175</name>
    <name evidence="2" type="ORF">JOE68_004480</name>
</gene>
<reference evidence="3" key="2">
    <citation type="submission" date="2021-04" db="EMBL/GenBank/DDBJ databases">
        <title>Saccharothrix algeriensis WGS.</title>
        <authorList>
            <person name="Stuskova K."/>
            <person name="Hakalova E."/>
            <person name="Tebbal A.B."/>
            <person name="Eichmeier A."/>
        </authorList>
    </citation>
    <scope>NUCLEOTIDE SEQUENCE</scope>
    <source>
        <strain evidence="3">NRRL B-24137</strain>
    </source>
</reference>
<evidence type="ECO:0000256" key="1">
    <source>
        <dbReference type="SAM" id="Phobius"/>
    </source>
</evidence>
<sequence>MLRDAPTEVRLATLVGAAGGLLFLLEGALRWQGDGDAAWVRFPLVVLVLELLVVGGLLARLRPARLTAAVVYGLVGLVHLLAVLNQGPVWVRVLSGVLSAGHVFGLVLLNTRPARLHFGAPR</sequence>
<dbReference type="EMBL" id="CP072788">
    <property type="protein sequence ID" value="QTR02102.1"/>
    <property type="molecule type" value="Genomic_DNA"/>
</dbReference>
<evidence type="ECO:0000313" key="5">
    <source>
        <dbReference type="Proteomes" id="UP001195724"/>
    </source>
</evidence>
<protein>
    <submittedName>
        <fullName evidence="3">Uncharacterized protein</fullName>
    </submittedName>
</protein>
<evidence type="ECO:0000313" key="3">
    <source>
        <dbReference type="EMBL" id="QTR02102.1"/>
    </source>
</evidence>
<keyword evidence="1" id="KW-1133">Transmembrane helix</keyword>
<dbReference type="EMBL" id="JAFBCL010000001">
    <property type="protein sequence ID" value="MBM7813615.1"/>
    <property type="molecule type" value="Genomic_DNA"/>
</dbReference>